<evidence type="ECO:0000313" key="1">
    <source>
        <dbReference type="EMBL" id="DBA18240.1"/>
    </source>
</evidence>
<proteinExistence type="predicted"/>
<accession>A0AAV3A3W6</accession>
<organism evidence="1 2">
    <name type="scientific">Pyxicephalus adspersus</name>
    <name type="common">African bullfrog</name>
    <dbReference type="NCBI Taxonomy" id="30357"/>
    <lineage>
        <taxon>Eukaryota</taxon>
        <taxon>Metazoa</taxon>
        <taxon>Chordata</taxon>
        <taxon>Craniata</taxon>
        <taxon>Vertebrata</taxon>
        <taxon>Euteleostomi</taxon>
        <taxon>Amphibia</taxon>
        <taxon>Batrachia</taxon>
        <taxon>Anura</taxon>
        <taxon>Neobatrachia</taxon>
        <taxon>Ranoidea</taxon>
        <taxon>Pyxicephalidae</taxon>
        <taxon>Pyxicephalinae</taxon>
        <taxon>Pyxicephalus</taxon>
    </lineage>
</organism>
<dbReference type="AlphaFoldDB" id="A0AAV3A3W6"/>
<reference evidence="1" key="1">
    <citation type="thesis" date="2020" institute="ProQuest LLC" country="789 East Eisenhower Parkway, Ann Arbor, MI, USA">
        <title>Comparative Genomics and Chromosome Evolution.</title>
        <authorList>
            <person name="Mudd A.B."/>
        </authorList>
    </citation>
    <scope>NUCLEOTIDE SEQUENCE</scope>
    <source>
        <strain evidence="1">1538</strain>
        <tissue evidence="1">Blood</tissue>
    </source>
</reference>
<keyword evidence="2" id="KW-1185">Reference proteome</keyword>
<dbReference type="InterPro" id="IPR027902">
    <property type="entry name" value="DUF4487"/>
</dbReference>
<dbReference type="Pfam" id="PF14868">
    <property type="entry name" value="DUF4487"/>
    <property type="match status" value="1"/>
</dbReference>
<protein>
    <submittedName>
        <fullName evidence="1">Uncharacterized protein</fullName>
    </submittedName>
</protein>
<gene>
    <name evidence="1" type="ORF">GDO54_016512</name>
</gene>
<comment type="caution">
    <text evidence="1">The sequence shown here is derived from an EMBL/GenBank/DDBJ whole genome shotgun (WGS) entry which is preliminary data.</text>
</comment>
<sequence>MKETFVKGQNTANISFYQYTCIHLCAYIVSLPPVCFSDLESSLLNSVISYRMMESFLATDVWCFLARYGTTELCAHHVTVIASLIKSCPGKTSQLSRLIVLLRRLLFLLDTDHQASFIKMFPPEQEENLSFWQHISLSSLATSLGSQVKKSLFKTAFLHIKECLDSIQTLGELQKLNLSLSALLMACHSSGRLLDSEHLSDVTVIIVQLLPLFLTKQVTEQPLLQETFCLFLDLFSYVTRAVEPAKLIQIVSLIPSVCQVDAPSHIKLSVLDFLSSLASVLIPQEAQVVILPIVAGLFSMLLSDTMWLVNQHALEIFTQFAEETNYEDIVPQSMNSEEIKNCVIYFLNKIT</sequence>
<evidence type="ECO:0000313" key="2">
    <source>
        <dbReference type="Proteomes" id="UP001181693"/>
    </source>
</evidence>
<dbReference type="Proteomes" id="UP001181693">
    <property type="component" value="Unassembled WGS sequence"/>
</dbReference>
<dbReference type="EMBL" id="DYDO01000009">
    <property type="protein sequence ID" value="DBA18240.1"/>
    <property type="molecule type" value="Genomic_DNA"/>
</dbReference>
<dbReference type="PANTHER" id="PTHR16071:SF2">
    <property type="entry name" value="FIGNL1-INTERACTING REGULATOR OF RECOMBINATION AND MITOSIS"/>
    <property type="match status" value="1"/>
</dbReference>
<dbReference type="PANTHER" id="PTHR16071">
    <property type="entry name" value="CHROMOSOME 1 OPEN READING FRAME 112"/>
    <property type="match status" value="1"/>
</dbReference>
<name>A0AAV3A3W6_PYXAD</name>